<feature type="domain" description="F-box" evidence="1">
    <location>
        <begin position="52"/>
        <end position="98"/>
    </location>
</feature>
<dbReference type="Proteomes" id="UP001454036">
    <property type="component" value="Unassembled WGS sequence"/>
</dbReference>
<dbReference type="InterPro" id="IPR001810">
    <property type="entry name" value="F-box_dom"/>
</dbReference>
<evidence type="ECO:0000313" key="2">
    <source>
        <dbReference type="EMBL" id="GAA0143237.1"/>
    </source>
</evidence>
<dbReference type="InterPro" id="IPR036047">
    <property type="entry name" value="F-box-like_dom_sf"/>
</dbReference>
<comment type="caution">
    <text evidence="2">The sequence shown here is derived from an EMBL/GenBank/DDBJ whole genome shotgun (WGS) entry which is preliminary data.</text>
</comment>
<keyword evidence="3" id="KW-1185">Reference proteome</keyword>
<name>A0AAV3NWJ4_LITER</name>
<dbReference type="SUPFAM" id="SSF81383">
    <property type="entry name" value="F-box domain"/>
    <property type="match status" value="1"/>
</dbReference>
<accession>A0AAV3NWJ4</accession>
<dbReference type="PANTHER" id="PTHR31482:SF16">
    <property type="entry name" value="F-BOX DOMAIN-CONTAINING PROTEIN"/>
    <property type="match status" value="1"/>
</dbReference>
<proteinExistence type="predicted"/>
<dbReference type="Pfam" id="PF00646">
    <property type="entry name" value="F-box"/>
    <property type="match status" value="1"/>
</dbReference>
<dbReference type="SMART" id="SM00256">
    <property type="entry name" value="FBOX"/>
    <property type="match status" value="1"/>
</dbReference>
<dbReference type="AlphaFoldDB" id="A0AAV3NWJ4"/>
<dbReference type="Gene3D" id="1.20.1280.50">
    <property type="match status" value="1"/>
</dbReference>
<gene>
    <name evidence="2" type="ORF">LIER_03969</name>
</gene>
<dbReference type="EMBL" id="BAABME010000493">
    <property type="protein sequence ID" value="GAA0143237.1"/>
    <property type="molecule type" value="Genomic_DNA"/>
</dbReference>
<protein>
    <recommendedName>
        <fullName evidence="1">F-box domain-containing protein</fullName>
    </recommendedName>
</protein>
<evidence type="ECO:0000313" key="3">
    <source>
        <dbReference type="Proteomes" id="UP001454036"/>
    </source>
</evidence>
<dbReference type="PROSITE" id="PS50181">
    <property type="entry name" value="FBOX"/>
    <property type="match status" value="1"/>
</dbReference>
<organism evidence="2 3">
    <name type="scientific">Lithospermum erythrorhizon</name>
    <name type="common">Purple gromwell</name>
    <name type="synonym">Lithospermum officinale var. erythrorhizon</name>
    <dbReference type="NCBI Taxonomy" id="34254"/>
    <lineage>
        <taxon>Eukaryota</taxon>
        <taxon>Viridiplantae</taxon>
        <taxon>Streptophyta</taxon>
        <taxon>Embryophyta</taxon>
        <taxon>Tracheophyta</taxon>
        <taxon>Spermatophyta</taxon>
        <taxon>Magnoliopsida</taxon>
        <taxon>eudicotyledons</taxon>
        <taxon>Gunneridae</taxon>
        <taxon>Pentapetalae</taxon>
        <taxon>asterids</taxon>
        <taxon>lamiids</taxon>
        <taxon>Boraginales</taxon>
        <taxon>Boraginaceae</taxon>
        <taxon>Boraginoideae</taxon>
        <taxon>Lithospermeae</taxon>
        <taxon>Lithospermum</taxon>
    </lineage>
</organism>
<sequence>MKIPMSSLSWFLSSYCSVLAFWFGNSRLFYDLIMSLAMKKIAEVKNTEEKEDDSLLDLPDLVLECILERIPPEGLYSMAGVCRSLREKCTSDYLWEKHMKQKWSVVIGPAAYRKWVCYIASQKEIAILESRKRKGNFDFFKNIWLLFKTRSKVDDNSHQLKQGSLVVDSVMALYLSLETGKFWFPAQVYNREVQNGHVGFMLSCYDAEVCYDFHTDTFSARFSAHGGLALEENIEWNRLRKPAIDTPSDLLHVSSCLSDLKPGDHIEIQWRRSKEFPYGWWYGGVGHLESCSGDAAYCQCYINDTVVLEFSQYSPGSRWRRVVIDRKEHREVGNETDGFYGGIRKLHHEEEISKWKSLWPNSTLQ</sequence>
<reference evidence="2 3" key="1">
    <citation type="submission" date="2024-01" db="EMBL/GenBank/DDBJ databases">
        <title>The complete chloroplast genome sequence of Lithospermum erythrorhizon: insights into the phylogenetic relationship among Boraginaceae species and the maternal lineages of purple gromwells.</title>
        <authorList>
            <person name="Okada T."/>
            <person name="Watanabe K."/>
        </authorList>
    </citation>
    <scope>NUCLEOTIDE SEQUENCE [LARGE SCALE GENOMIC DNA]</scope>
</reference>
<dbReference type="PANTHER" id="PTHR31482">
    <property type="entry name" value="ESTS AU081301(E20138)"/>
    <property type="match status" value="1"/>
</dbReference>
<evidence type="ECO:0000259" key="1">
    <source>
        <dbReference type="PROSITE" id="PS50181"/>
    </source>
</evidence>